<dbReference type="Pfam" id="PF07045">
    <property type="entry name" value="DUF1330"/>
    <property type="match status" value="1"/>
</dbReference>
<proteinExistence type="predicted"/>
<dbReference type="Gene3D" id="3.30.70.100">
    <property type="match status" value="1"/>
</dbReference>
<dbReference type="RefSeq" id="WP_228848442.1">
    <property type="nucleotide sequence ID" value="NZ_JADCKQ010000005.1"/>
</dbReference>
<accession>A0A8J7LQ09</accession>
<dbReference type="InterPro" id="IPR010753">
    <property type="entry name" value="DUF1330"/>
</dbReference>
<dbReference type="SUPFAM" id="SSF54909">
    <property type="entry name" value="Dimeric alpha+beta barrel"/>
    <property type="match status" value="1"/>
</dbReference>
<organism evidence="2 3">
    <name type="scientific">Halocynthiibacter styelae</name>
    <dbReference type="NCBI Taxonomy" id="2761955"/>
    <lineage>
        <taxon>Bacteria</taxon>
        <taxon>Pseudomonadati</taxon>
        <taxon>Pseudomonadota</taxon>
        <taxon>Alphaproteobacteria</taxon>
        <taxon>Rhodobacterales</taxon>
        <taxon>Paracoccaceae</taxon>
        <taxon>Halocynthiibacter</taxon>
    </lineage>
</organism>
<keyword evidence="3" id="KW-1185">Reference proteome</keyword>
<gene>
    <name evidence="2" type="ORF">H1D41_08190</name>
</gene>
<dbReference type="InterPro" id="IPR011008">
    <property type="entry name" value="Dimeric_a/b-barrel"/>
</dbReference>
<evidence type="ECO:0000259" key="1">
    <source>
        <dbReference type="Pfam" id="PF07045"/>
    </source>
</evidence>
<evidence type="ECO:0000313" key="3">
    <source>
        <dbReference type="Proteomes" id="UP000640583"/>
    </source>
</evidence>
<feature type="domain" description="DUF1330" evidence="1">
    <location>
        <begin position="4"/>
        <end position="92"/>
    </location>
</feature>
<comment type="caution">
    <text evidence="2">The sequence shown here is derived from an EMBL/GenBank/DDBJ whole genome shotgun (WGS) entry which is preliminary data.</text>
</comment>
<name>A0A8J7LQ09_9RHOB</name>
<sequence length="93" mass="10296">MTTHAIVTLNISNPDTFADYRARAGEAMQKHGITAVQLSKEPTRLEGTQEAPQMIVLLTADSRDAFVAWHSDPEFAAVHELRRASGEITIFLM</sequence>
<dbReference type="EMBL" id="JADCKQ010000005">
    <property type="protein sequence ID" value="MBI1493607.1"/>
    <property type="molecule type" value="Genomic_DNA"/>
</dbReference>
<protein>
    <submittedName>
        <fullName evidence="2">DUF1330 domain-containing protein</fullName>
    </submittedName>
</protein>
<evidence type="ECO:0000313" key="2">
    <source>
        <dbReference type="EMBL" id="MBI1493607.1"/>
    </source>
</evidence>
<reference evidence="2" key="1">
    <citation type="submission" date="2020-10" db="EMBL/GenBank/DDBJ databases">
        <title>Paenihalocynthiibacter styelae gen. nov., sp. nov., isolated from stalked sea squirt Styela clava.</title>
        <authorList>
            <person name="Kim Y.-O."/>
            <person name="Yoon J.-H."/>
        </authorList>
    </citation>
    <scope>NUCLEOTIDE SEQUENCE</scope>
    <source>
        <strain evidence="2">MYP1-1</strain>
    </source>
</reference>
<dbReference type="AlphaFoldDB" id="A0A8J7LQ09"/>
<dbReference type="Proteomes" id="UP000640583">
    <property type="component" value="Unassembled WGS sequence"/>
</dbReference>